<gene>
    <name evidence="2" type="ORF">ERS852572_02671</name>
</gene>
<name>A0A173V8Q7_9FIRM</name>
<dbReference type="OrthoDB" id="2062630at2"/>
<sequence length="165" mass="19195">MHEKLVIVPKKKTGSKKMLTTAWFILACLMFLLATFVNPFIFLIPGIAFALVWYFQAFRSDIEYEYTYYDGELRFARIKAKSRRKAIGSVQMDDVLGFAPRGDRSVYKYENDKNLAYKNLTSGDPEAKVYELIAKGEKGLVRYEFEPDDEMLDEVMVKYPRSVVR</sequence>
<accession>A0A173V8Q7</accession>
<proteinExistence type="predicted"/>
<evidence type="ECO:0000313" key="3">
    <source>
        <dbReference type="Proteomes" id="UP000095350"/>
    </source>
</evidence>
<reference evidence="2 3" key="1">
    <citation type="submission" date="2015-09" db="EMBL/GenBank/DDBJ databases">
        <authorList>
            <consortium name="Pathogen Informatics"/>
        </authorList>
    </citation>
    <scope>NUCLEOTIDE SEQUENCE [LARGE SCALE GENOMIC DNA]</scope>
    <source>
        <strain evidence="2 3">2789STDY5834960</strain>
    </source>
</reference>
<protein>
    <submittedName>
        <fullName evidence="2">Uncharacterized protein</fullName>
    </submittedName>
</protein>
<keyword evidence="1" id="KW-1133">Transmembrane helix</keyword>
<evidence type="ECO:0000313" key="2">
    <source>
        <dbReference type="EMBL" id="CUN23056.1"/>
    </source>
</evidence>
<keyword evidence="1" id="KW-0812">Transmembrane</keyword>
<dbReference type="EMBL" id="CYXZ01000021">
    <property type="protein sequence ID" value="CUN23056.1"/>
    <property type="molecule type" value="Genomic_DNA"/>
</dbReference>
<keyword evidence="1" id="KW-0472">Membrane</keyword>
<feature type="transmembrane region" description="Helical" evidence="1">
    <location>
        <begin position="21"/>
        <end position="54"/>
    </location>
</feature>
<dbReference type="PaxDb" id="166486-ERS852572_02671"/>
<dbReference type="RefSeq" id="WP_055195079.1">
    <property type="nucleotide sequence ID" value="NZ_CABIYH010000021.1"/>
</dbReference>
<evidence type="ECO:0000256" key="1">
    <source>
        <dbReference type="SAM" id="Phobius"/>
    </source>
</evidence>
<organism evidence="2 3">
    <name type="scientific">Roseburia intestinalis</name>
    <dbReference type="NCBI Taxonomy" id="166486"/>
    <lineage>
        <taxon>Bacteria</taxon>
        <taxon>Bacillati</taxon>
        <taxon>Bacillota</taxon>
        <taxon>Clostridia</taxon>
        <taxon>Lachnospirales</taxon>
        <taxon>Lachnospiraceae</taxon>
        <taxon>Roseburia</taxon>
    </lineage>
</organism>
<dbReference type="AlphaFoldDB" id="A0A173V8Q7"/>
<dbReference type="STRING" id="166486.ERS852572_02671"/>
<dbReference type="PROSITE" id="PS51257">
    <property type="entry name" value="PROKAR_LIPOPROTEIN"/>
    <property type="match status" value="1"/>
</dbReference>
<dbReference type="Proteomes" id="UP000095350">
    <property type="component" value="Unassembled WGS sequence"/>
</dbReference>